<feature type="domain" description="PSP1 C-terminal" evidence="1">
    <location>
        <begin position="63"/>
        <end position="148"/>
    </location>
</feature>
<dbReference type="InterPro" id="IPR047767">
    <property type="entry name" value="PSP1-like"/>
</dbReference>
<dbReference type="InterPro" id="IPR007557">
    <property type="entry name" value="PSP1_C"/>
</dbReference>
<accession>A0A2J0KUE5</accession>
<evidence type="ECO:0000259" key="1">
    <source>
        <dbReference type="PROSITE" id="PS51411"/>
    </source>
</evidence>
<dbReference type="Proteomes" id="UP000230052">
    <property type="component" value="Unassembled WGS sequence"/>
</dbReference>
<dbReference type="PANTHER" id="PTHR43830:SF3">
    <property type="entry name" value="PROTEIN PSP1"/>
    <property type="match status" value="1"/>
</dbReference>
<comment type="caution">
    <text evidence="2">The sequence shown here is derived from an EMBL/GenBank/DDBJ whole genome shotgun (WGS) entry which is preliminary data.</text>
</comment>
<protein>
    <submittedName>
        <fullName evidence="2">Stage 0 sporulation protein</fullName>
    </submittedName>
</protein>
<dbReference type="EMBL" id="PEWV01000018">
    <property type="protein sequence ID" value="PIU42122.1"/>
    <property type="molecule type" value="Genomic_DNA"/>
</dbReference>
<dbReference type="Pfam" id="PF04468">
    <property type="entry name" value="PSP1"/>
    <property type="match status" value="1"/>
</dbReference>
<dbReference type="AlphaFoldDB" id="A0A2J0KUE5"/>
<proteinExistence type="predicted"/>
<evidence type="ECO:0000313" key="2">
    <source>
        <dbReference type="EMBL" id="PIU42122.1"/>
    </source>
</evidence>
<dbReference type="NCBIfam" id="NF041131">
    <property type="entry name" value="RicT_YaaT_fam"/>
    <property type="match status" value="1"/>
</dbReference>
<dbReference type="GO" id="GO:0005737">
    <property type="term" value="C:cytoplasm"/>
    <property type="evidence" value="ECO:0007669"/>
    <property type="project" value="TreeGrafter"/>
</dbReference>
<reference evidence="2 3" key="1">
    <citation type="submission" date="2017-09" db="EMBL/GenBank/DDBJ databases">
        <title>Depth-based differentiation of microbial function through sediment-hosted aquifers and enrichment of novel symbionts in the deep terrestrial subsurface.</title>
        <authorList>
            <person name="Probst A.J."/>
            <person name="Ladd B."/>
            <person name="Jarett J.K."/>
            <person name="Geller-Mcgrath D.E."/>
            <person name="Sieber C.M."/>
            <person name="Emerson J.B."/>
            <person name="Anantharaman K."/>
            <person name="Thomas B.C."/>
            <person name="Malmstrom R."/>
            <person name="Stieglmeier M."/>
            <person name="Klingl A."/>
            <person name="Woyke T."/>
            <person name="Ryan C.M."/>
            <person name="Banfield J.F."/>
        </authorList>
    </citation>
    <scope>NUCLEOTIDE SEQUENCE [LARGE SCALE GENOMIC DNA]</scope>
    <source>
        <strain evidence="2">CG07_land_8_20_14_0_80_42_15</strain>
    </source>
</reference>
<evidence type="ECO:0000313" key="3">
    <source>
        <dbReference type="Proteomes" id="UP000230052"/>
    </source>
</evidence>
<sequence>MYEVVQVRLREAGKISPYSTSGLKFAVGDYVIVSEDRGLEYGQVISEPEALLDADLQTQEPLRKIVRTATHGDIHQIESNKKKIEEVSKTCMRKIQECKLPMKLVEAEYSFDRSKIIFYFTAEGRVDFRELVKDLAHIFKARIELKQIGVRDEAKMLGGLGPCGRQLCCSKFLKNFEAVTIKMAKEQNLPLNPTKISGLCGRLMCCLGYEHECYKELMKGMPREGQKIKVKGVTGKVIGVNALNRTVVVELETGEQVTISCENK</sequence>
<gene>
    <name evidence="2" type="ORF">COS99_01855</name>
</gene>
<organism evidence="2 3">
    <name type="scientific">Candidatus Aquitaenariimonas noxiae</name>
    <dbReference type="NCBI Taxonomy" id="1974741"/>
    <lineage>
        <taxon>Bacteria</taxon>
        <taxon>Pseudomonadati</taxon>
        <taxon>Candidatus Omnitrophota</taxon>
        <taxon>Candidatus Aquitaenariimonas</taxon>
    </lineage>
</organism>
<name>A0A2J0KUE5_9BACT</name>
<dbReference type="PROSITE" id="PS51411">
    <property type="entry name" value="PSP1_C"/>
    <property type="match status" value="1"/>
</dbReference>
<dbReference type="PANTHER" id="PTHR43830">
    <property type="entry name" value="PROTEIN PSP1"/>
    <property type="match status" value="1"/>
</dbReference>